<name>F4Q768_CACFS</name>
<protein>
    <submittedName>
        <fullName evidence="2">Uncharacterized protein</fullName>
    </submittedName>
</protein>
<dbReference type="KEGG" id="dfa:DFA_09280"/>
<dbReference type="GeneID" id="14868285"/>
<evidence type="ECO:0000313" key="2">
    <source>
        <dbReference type="EMBL" id="EGG16250.1"/>
    </source>
</evidence>
<proteinExistence type="predicted"/>
<reference evidence="3" key="1">
    <citation type="journal article" date="2011" name="Genome Res.">
        <title>Phylogeny-wide analysis of social amoeba genomes highlights ancient origins for complex intercellular communication.</title>
        <authorList>
            <person name="Heidel A.J."/>
            <person name="Lawal H.M."/>
            <person name="Felder M."/>
            <person name="Schilde C."/>
            <person name="Helps N.R."/>
            <person name="Tunggal B."/>
            <person name="Rivero F."/>
            <person name="John U."/>
            <person name="Schleicher M."/>
            <person name="Eichinger L."/>
            <person name="Platzer M."/>
            <person name="Noegel A.A."/>
            <person name="Schaap P."/>
            <person name="Gloeckner G."/>
        </authorList>
    </citation>
    <scope>NUCLEOTIDE SEQUENCE [LARGE SCALE GENOMIC DNA]</scope>
    <source>
        <strain evidence="3">SH3</strain>
    </source>
</reference>
<sequence>MSGAPKTIQDEDTTETQSTASKIKDKVMLKPDHIAIHNHSKHPIFVVIRSDPNSRKAVKAGGKLETKGVGVDVQFAFTKPCVVGAKAITPGKLSTFFTSTSASFVNIFVASTTKMGEYDLIISKVTFDGQTINIQDRHIEYTDPQNNIVRLSLGSFDSILKDVTELTTYYHKEDFFKPLSPTSSI</sequence>
<accession>F4Q768</accession>
<keyword evidence="3" id="KW-1185">Reference proteome</keyword>
<evidence type="ECO:0000256" key="1">
    <source>
        <dbReference type="SAM" id="MobiDB-lite"/>
    </source>
</evidence>
<evidence type="ECO:0000313" key="3">
    <source>
        <dbReference type="Proteomes" id="UP000007797"/>
    </source>
</evidence>
<feature type="region of interest" description="Disordered" evidence="1">
    <location>
        <begin position="1"/>
        <end position="20"/>
    </location>
</feature>
<dbReference type="RefSeq" id="XP_004354634.1">
    <property type="nucleotide sequence ID" value="XM_004354582.1"/>
</dbReference>
<dbReference type="Proteomes" id="UP000007797">
    <property type="component" value="Unassembled WGS sequence"/>
</dbReference>
<dbReference type="EMBL" id="GL883024">
    <property type="protein sequence ID" value="EGG16250.1"/>
    <property type="molecule type" value="Genomic_DNA"/>
</dbReference>
<organism evidence="2 3">
    <name type="scientific">Cavenderia fasciculata</name>
    <name type="common">Slime mold</name>
    <name type="synonym">Dictyostelium fasciculatum</name>
    <dbReference type="NCBI Taxonomy" id="261658"/>
    <lineage>
        <taxon>Eukaryota</taxon>
        <taxon>Amoebozoa</taxon>
        <taxon>Evosea</taxon>
        <taxon>Eumycetozoa</taxon>
        <taxon>Dictyostelia</taxon>
        <taxon>Acytosteliales</taxon>
        <taxon>Cavenderiaceae</taxon>
        <taxon>Cavenderia</taxon>
    </lineage>
</organism>
<dbReference type="AlphaFoldDB" id="F4Q768"/>
<gene>
    <name evidence="2" type="ORF">DFA_09280</name>
</gene>